<reference evidence="3" key="1">
    <citation type="submission" date="2018-01" db="EMBL/GenBank/DDBJ databases">
        <authorList>
            <person name="Peeters C."/>
        </authorList>
    </citation>
    <scope>NUCLEOTIDE SEQUENCE [LARGE SCALE GENOMIC DNA]</scope>
</reference>
<name>A0A2U3IDZ7_9BURK</name>
<keyword evidence="3" id="KW-1185">Reference proteome</keyword>
<gene>
    <name evidence="2" type="ORF">NOV72_05619</name>
</gene>
<evidence type="ECO:0000259" key="1">
    <source>
        <dbReference type="Pfam" id="PF14279"/>
    </source>
</evidence>
<feature type="domain" description="HNH endonuclease 5" evidence="1">
    <location>
        <begin position="3"/>
        <end position="55"/>
    </location>
</feature>
<dbReference type="Pfam" id="PF14279">
    <property type="entry name" value="HNH_5"/>
    <property type="match status" value="1"/>
</dbReference>
<dbReference type="Proteomes" id="UP000238169">
    <property type="component" value="Unassembled WGS sequence"/>
</dbReference>
<organism evidence="2 3">
    <name type="scientific">Caballeronia novacaledonica</name>
    <dbReference type="NCBI Taxonomy" id="1544861"/>
    <lineage>
        <taxon>Bacteria</taxon>
        <taxon>Pseudomonadati</taxon>
        <taxon>Pseudomonadota</taxon>
        <taxon>Betaproteobacteria</taxon>
        <taxon>Burkholderiales</taxon>
        <taxon>Burkholderiaceae</taxon>
        <taxon>Caballeronia</taxon>
    </lineage>
</organism>
<protein>
    <recommendedName>
        <fullName evidence="1">HNH endonuclease 5 domain-containing protein</fullName>
    </recommendedName>
</protein>
<accession>A0A2U3IDZ7</accession>
<dbReference type="AlphaFoldDB" id="A0A2U3IDZ7"/>
<dbReference type="InterPro" id="IPR029471">
    <property type="entry name" value="HNH_5"/>
</dbReference>
<proteinExistence type="predicted"/>
<dbReference type="EMBL" id="OGTP01000031">
    <property type="protein sequence ID" value="SPB18419.1"/>
    <property type="molecule type" value="Genomic_DNA"/>
</dbReference>
<sequence length="308" mass="35214">MRCIFCKQDSSESRSVEHIMPESIGSRRRVLPRGVVCDKCNNYFARKVEQPILNHHWMRNLRAWHQVPSKKGKLPSLLGRIAGSDVQVNMRLSESGSIQLGTEKRGEAVVLGEAMQDNFQMPLVFTIEDVVPQREMSRFLAKMALEACAEIFVRDVRLLEEMMEQPFYDSIRNFARYGTGPDIWPFCQRTIFPADTLMQDPTTNEWVTAGFGCTLFMTRRSETFFAFVLYGVEFVINVGGPSTKGYEEWLVEHNRISPLVERLGCSHVVRGEGKDRKHYLEGSFEGMNGFEFDKQHGAGPRPADEFEA</sequence>
<evidence type="ECO:0000313" key="3">
    <source>
        <dbReference type="Proteomes" id="UP000238169"/>
    </source>
</evidence>
<evidence type="ECO:0000313" key="2">
    <source>
        <dbReference type="EMBL" id="SPB18419.1"/>
    </source>
</evidence>